<proteinExistence type="predicted"/>
<gene>
    <name evidence="7" type="ORF">HS088_TW15G00968</name>
</gene>
<keyword evidence="6" id="KW-1133">Transmembrane helix</keyword>
<dbReference type="GO" id="GO:0000054">
    <property type="term" value="P:ribosomal subunit export from nucleus"/>
    <property type="evidence" value="ECO:0007669"/>
    <property type="project" value="TreeGrafter"/>
</dbReference>
<dbReference type="GO" id="GO:0003924">
    <property type="term" value="F:GTPase activity"/>
    <property type="evidence" value="ECO:0007669"/>
    <property type="project" value="InterPro"/>
</dbReference>
<sequence>MEKDHRVIPEASSWSKNQRRSIAIAYLVNYSQVLICTFFVPHPGTHDYELHTLSFITNFGKIRFHCTDTPAQEDAHNRREMYADAHCAIVMFDVTSPNLFDNLDIWCCNLRRCNMNIPIVSCRNKVDLDDGYMQQSNIMRASSELKIQR</sequence>
<dbReference type="GO" id="GO:0005634">
    <property type="term" value="C:nucleus"/>
    <property type="evidence" value="ECO:0007669"/>
    <property type="project" value="TreeGrafter"/>
</dbReference>
<accession>A0A7J7CN02</accession>
<reference evidence="7 8" key="1">
    <citation type="journal article" date="2020" name="Nat. Commun.">
        <title>Genome of Tripterygium wilfordii and identification of cytochrome P450 involved in triptolide biosynthesis.</title>
        <authorList>
            <person name="Tu L."/>
            <person name="Su P."/>
            <person name="Zhang Z."/>
            <person name="Gao L."/>
            <person name="Wang J."/>
            <person name="Hu T."/>
            <person name="Zhou J."/>
            <person name="Zhang Y."/>
            <person name="Zhao Y."/>
            <person name="Liu Y."/>
            <person name="Song Y."/>
            <person name="Tong Y."/>
            <person name="Lu Y."/>
            <person name="Yang J."/>
            <person name="Xu C."/>
            <person name="Jia M."/>
            <person name="Peters R.J."/>
            <person name="Huang L."/>
            <person name="Gao W."/>
        </authorList>
    </citation>
    <scope>NUCLEOTIDE SEQUENCE [LARGE SCALE GENOMIC DNA]</scope>
    <source>
        <strain evidence="8">cv. XIE 37</strain>
        <tissue evidence="7">Leaf</tissue>
    </source>
</reference>
<comment type="function">
    <text evidence="5">GTP-binding protein involved in nucleocytoplasmic transport. Required for the import of protein into the nucleus and also for RNA export. Involved in chromatin condensation and control of cell cycle.</text>
</comment>
<dbReference type="Pfam" id="PF00071">
    <property type="entry name" value="Ras"/>
    <property type="match status" value="1"/>
</dbReference>
<dbReference type="InParanoid" id="A0A7J7CN02"/>
<evidence type="ECO:0000313" key="7">
    <source>
        <dbReference type="EMBL" id="KAF5735462.1"/>
    </source>
</evidence>
<dbReference type="PANTHER" id="PTHR24071:SF0">
    <property type="entry name" value="GTP-BINDING NUCLEAR PROTEIN RAN"/>
    <property type="match status" value="1"/>
</dbReference>
<protein>
    <submittedName>
        <fullName evidence="7">Uncharacterized protein</fullName>
    </submittedName>
</protein>
<dbReference type="InterPro" id="IPR027417">
    <property type="entry name" value="P-loop_NTPase"/>
</dbReference>
<comment type="caution">
    <text evidence="7">The sequence shown here is derived from an EMBL/GenBank/DDBJ whole genome shotgun (WGS) entry which is preliminary data.</text>
</comment>
<keyword evidence="2" id="KW-0547">Nucleotide-binding</keyword>
<keyword evidence="1" id="KW-0813">Transport</keyword>
<dbReference type="InterPro" id="IPR002041">
    <property type="entry name" value="Ran_GTPase"/>
</dbReference>
<dbReference type="GO" id="GO:0005737">
    <property type="term" value="C:cytoplasm"/>
    <property type="evidence" value="ECO:0007669"/>
    <property type="project" value="TreeGrafter"/>
</dbReference>
<dbReference type="GO" id="GO:0005525">
    <property type="term" value="F:GTP binding"/>
    <property type="evidence" value="ECO:0007669"/>
    <property type="project" value="UniProtKB-KW"/>
</dbReference>
<keyword evidence="6" id="KW-0472">Membrane</keyword>
<evidence type="ECO:0000256" key="2">
    <source>
        <dbReference type="ARBA" id="ARBA00022741"/>
    </source>
</evidence>
<dbReference type="AlphaFoldDB" id="A0A7J7CN02"/>
<evidence type="ECO:0000256" key="3">
    <source>
        <dbReference type="ARBA" id="ARBA00022927"/>
    </source>
</evidence>
<dbReference type="Gene3D" id="3.40.50.300">
    <property type="entry name" value="P-loop containing nucleotide triphosphate hydrolases"/>
    <property type="match status" value="1"/>
</dbReference>
<evidence type="ECO:0000313" key="8">
    <source>
        <dbReference type="Proteomes" id="UP000593562"/>
    </source>
</evidence>
<name>A0A7J7CN02_TRIWF</name>
<dbReference type="Proteomes" id="UP000593562">
    <property type="component" value="Unassembled WGS sequence"/>
</dbReference>
<dbReference type="InterPro" id="IPR001806">
    <property type="entry name" value="Small_GTPase"/>
</dbReference>
<keyword evidence="3" id="KW-0653">Protein transport</keyword>
<keyword evidence="4" id="KW-0342">GTP-binding</keyword>
<evidence type="ECO:0000256" key="1">
    <source>
        <dbReference type="ARBA" id="ARBA00022448"/>
    </source>
</evidence>
<feature type="transmembrane region" description="Helical" evidence="6">
    <location>
        <begin position="21"/>
        <end position="40"/>
    </location>
</feature>
<dbReference type="PANTHER" id="PTHR24071">
    <property type="entry name" value="RAN GTPASE"/>
    <property type="match status" value="1"/>
</dbReference>
<evidence type="ECO:0000256" key="6">
    <source>
        <dbReference type="SAM" id="Phobius"/>
    </source>
</evidence>
<dbReference type="GO" id="GO:0006606">
    <property type="term" value="P:protein import into nucleus"/>
    <property type="evidence" value="ECO:0007669"/>
    <property type="project" value="TreeGrafter"/>
</dbReference>
<organism evidence="7 8">
    <name type="scientific">Tripterygium wilfordii</name>
    <name type="common">Thunder God vine</name>
    <dbReference type="NCBI Taxonomy" id="458696"/>
    <lineage>
        <taxon>Eukaryota</taxon>
        <taxon>Viridiplantae</taxon>
        <taxon>Streptophyta</taxon>
        <taxon>Embryophyta</taxon>
        <taxon>Tracheophyta</taxon>
        <taxon>Spermatophyta</taxon>
        <taxon>Magnoliopsida</taxon>
        <taxon>eudicotyledons</taxon>
        <taxon>Gunneridae</taxon>
        <taxon>Pentapetalae</taxon>
        <taxon>rosids</taxon>
        <taxon>fabids</taxon>
        <taxon>Celastrales</taxon>
        <taxon>Celastraceae</taxon>
        <taxon>Tripterygium</taxon>
    </lineage>
</organism>
<evidence type="ECO:0000256" key="5">
    <source>
        <dbReference type="ARBA" id="ARBA00024659"/>
    </source>
</evidence>
<keyword evidence="6" id="KW-0812">Transmembrane</keyword>
<evidence type="ECO:0000256" key="4">
    <source>
        <dbReference type="ARBA" id="ARBA00023134"/>
    </source>
</evidence>
<dbReference type="SUPFAM" id="SSF52540">
    <property type="entry name" value="P-loop containing nucleoside triphosphate hydrolases"/>
    <property type="match status" value="1"/>
</dbReference>
<dbReference type="EMBL" id="JAAARO010000015">
    <property type="protein sequence ID" value="KAF5735462.1"/>
    <property type="molecule type" value="Genomic_DNA"/>
</dbReference>
<keyword evidence="8" id="KW-1185">Reference proteome</keyword>